<evidence type="ECO:0000313" key="3">
    <source>
        <dbReference type="Proteomes" id="UP000291189"/>
    </source>
</evidence>
<dbReference type="Pfam" id="PF01381">
    <property type="entry name" value="HTH_3"/>
    <property type="match status" value="1"/>
</dbReference>
<proteinExistence type="predicted"/>
<dbReference type="Gene3D" id="1.10.260.40">
    <property type="entry name" value="lambda repressor-like DNA-binding domains"/>
    <property type="match status" value="1"/>
</dbReference>
<dbReference type="PROSITE" id="PS50943">
    <property type="entry name" value="HTH_CROC1"/>
    <property type="match status" value="1"/>
</dbReference>
<evidence type="ECO:0000259" key="1">
    <source>
        <dbReference type="PROSITE" id="PS50943"/>
    </source>
</evidence>
<dbReference type="OrthoDB" id="3803328at2"/>
<evidence type="ECO:0000313" key="2">
    <source>
        <dbReference type="EMBL" id="RYU10203.1"/>
    </source>
</evidence>
<dbReference type="GO" id="GO:0003677">
    <property type="term" value="F:DNA binding"/>
    <property type="evidence" value="ECO:0007669"/>
    <property type="project" value="InterPro"/>
</dbReference>
<dbReference type="EMBL" id="SDPU01000032">
    <property type="protein sequence ID" value="RYU10203.1"/>
    <property type="molecule type" value="Genomic_DNA"/>
</dbReference>
<keyword evidence="3" id="KW-1185">Reference proteome</keyword>
<protein>
    <submittedName>
        <fullName evidence="2">Helix-turn-helix domain-containing protein</fullName>
    </submittedName>
</protein>
<gene>
    <name evidence="2" type="ORF">ETU37_17515</name>
</gene>
<reference evidence="2 3" key="1">
    <citation type="submission" date="2019-01" db="EMBL/GenBank/DDBJ databases">
        <title>Nocardioides guangzhouensis sp. nov., an actinobacterium isolated from soil.</title>
        <authorList>
            <person name="Fu Y."/>
            <person name="Cai Y."/>
            <person name="Lin Z."/>
            <person name="Chen P."/>
        </authorList>
    </citation>
    <scope>NUCLEOTIDE SEQUENCE [LARGE SCALE GENOMIC DNA]</scope>
    <source>
        <strain evidence="2 3">NBRC 105384</strain>
    </source>
</reference>
<dbReference type="SUPFAM" id="SSF48371">
    <property type="entry name" value="ARM repeat"/>
    <property type="match status" value="1"/>
</dbReference>
<name>A0A4Q5IWA3_9ACTN</name>
<dbReference type="InterPro" id="IPR001387">
    <property type="entry name" value="Cro/C1-type_HTH"/>
</dbReference>
<dbReference type="Proteomes" id="UP000291189">
    <property type="component" value="Unassembled WGS sequence"/>
</dbReference>
<dbReference type="InterPro" id="IPR010982">
    <property type="entry name" value="Lambda_DNA-bd_dom_sf"/>
</dbReference>
<dbReference type="InterPro" id="IPR016024">
    <property type="entry name" value="ARM-type_fold"/>
</dbReference>
<accession>A0A4Q5IWA3</accession>
<feature type="domain" description="HTH cro/C1-type" evidence="1">
    <location>
        <begin position="38"/>
        <end position="72"/>
    </location>
</feature>
<dbReference type="AlphaFoldDB" id="A0A4Q5IWA3"/>
<sequence>MVLAGTAWLLRSARVYSPTSRGTTASRFAQGDDVHPAVHRSQVSRWESGHTEPTYDLVRRYEDLCGIPVGNLVTAVDLVYRHERPRVHTPRLTRPLPEDRVAGVAPLLDACLTGEVMTGADWDFLSATVAEIPDVLAPRSVWRSLLSRLLTECAAGVGAPYLRRTEAVARLSGHPRGRDAALEVAGDLLTDPSAQVYAEAASMLAYFDHPGTATMLLGALREPVSPNAARAALFATATLLRERRAGPDDAYALARRAHELATDQEQPYRVRRSAADVLLALTPASRERIAARMRMAPEELTVASIVAGDGPMHPKLVAALRGRVLAHLRQSLGPEAAEDPDLMRLLHMVTLETNDDRRSHALELLMVAPHGPAFGDAYTSELVDAASARDMVRVHETLAALVCLAQPGNIDTLLAIAARKGSLDLGPDAAIEASWAVGNAALTQSDRRAAAAAVRTAVHEAMTDVRPATPSLWEAWAYLLGRQGLLDEVVGEEGSPAPGAWVDAVRWWSEQPEYVVAAARE</sequence>
<dbReference type="RefSeq" id="WP_129988641.1">
    <property type="nucleotide sequence ID" value="NZ_SDPU01000032.1"/>
</dbReference>
<dbReference type="CDD" id="cd00093">
    <property type="entry name" value="HTH_XRE"/>
    <property type="match status" value="1"/>
</dbReference>
<comment type="caution">
    <text evidence="2">The sequence shown here is derived from an EMBL/GenBank/DDBJ whole genome shotgun (WGS) entry which is preliminary data.</text>
</comment>
<organism evidence="2 3">
    <name type="scientific">Nocardioides iriomotensis</name>
    <dbReference type="NCBI Taxonomy" id="715784"/>
    <lineage>
        <taxon>Bacteria</taxon>
        <taxon>Bacillati</taxon>
        <taxon>Actinomycetota</taxon>
        <taxon>Actinomycetes</taxon>
        <taxon>Propionibacteriales</taxon>
        <taxon>Nocardioidaceae</taxon>
        <taxon>Nocardioides</taxon>
    </lineage>
</organism>